<dbReference type="EnsemblPlants" id="MELO3C031984.2.1">
    <property type="protein sequence ID" value="MELO3C031984.2.1"/>
    <property type="gene ID" value="MELO3C031984.2"/>
</dbReference>
<evidence type="ECO:0000313" key="1">
    <source>
        <dbReference type="EnsemblPlants" id="MELO3C031984.2.1"/>
    </source>
</evidence>
<name>A0A9I9ECT0_CUCME</name>
<reference evidence="1" key="1">
    <citation type="submission" date="2023-03" db="UniProtKB">
        <authorList>
            <consortium name="EnsemblPlants"/>
        </authorList>
    </citation>
    <scope>IDENTIFICATION</scope>
</reference>
<dbReference type="Gramene" id="MELO3C031984.2.1">
    <property type="protein sequence ID" value="MELO3C031984.2.1"/>
    <property type="gene ID" value="MELO3C031984.2"/>
</dbReference>
<organism evidence="1">
    <name type="scientific">Cucumis melo</name>
    <name type="common">Muskmelon</name>
    <dbReference type="NCBI Taxonomy" id="3656"/>
    <lineage>
        <taxon>Eukaryota</taxon>
        <taxon>Viridiplantae</taxon>
        <taxon>Streptophyta</taxon>
        <taxon>Embryophyta</taxon>
        <taxon>Tracheophyta</taxon>
        <taxon>Spermatophyta</taxon>
        <taxon>Magnoliopsida</taxon>
        <taxon>eudicotyledons</taxon>
        <taxon>Gunneridae</taxon>
        <taxon>Pentapetalae</taxon>
        <taxon>rosids</taxon>
        <taxon>fabids</taxon>
        <taxon>Cucurbitales</taxon>
        <taxon>Cucurbitaceae</taxon>
        <taxon>Benincaseae</taxon>
        <taxon>Cucumis</taxon>
    </lineage>
</organism>
<dbReference type="AlphaFoldDB" id="A0A9I9ECT0"/>
<sequence>MNLLLNTEEGCGGVRLGFACDGEGWSNSNDFNVADGRLGFKDGETQ</sequence>
<proteinExistence type="predicted"/>
<accession>A0A9I9ECT0</accession>
<protein>
    <submittedName>
        <fullName evidence="1">Uncharacterized protein</fullName>
    </submittedName>
</protein>